<name>A0A6M2E2F0_XENCH</name>
<feature type="chain" id="PRO_5026666853" evidence="1">
    <location>
        <begin position="32"/>
        <end position="68"/>
    </location>
</feature>
<protein>
    <submittedName>
        <fullName evidence="2">Putative secreted protein</fullName>
    </submittedName>
</protein>
<dbReference type="AlphaFoldDB" id="A0A6M2E2F0"/>
<keyword evidence="1" id="KW-0732">Signal</keyword>
<dbReference type="EMBL" id="GIIL01007922">
    <property type="protein sequence ID" value="NOV51648.1"/>
    <property type="molecule type" value="Transcribed_RNA"/>
</dbReference>
<organism evidence="2">
    <name type="scientific">Xenopsylla cheopis</name>
    <name type="common">Oriental rat flea</name>
    <name type="synonym">Pulex cheopis</name>
    <dbReference type="NCBI Taxonomy" id="163159"/>
    <lineage>
        <taxon>Eukaryota</taxon>
        <taxon>Metazoa</taxon>
        <taxon>Ecdysozoa</taxon>
        <taxon>Arthropoda</taxon>
        <taxon>Hexapoda</taxon>
        <taxon>Insecta</taxon>
        <taxon>Pterygota</taxon>
        <taxon>Neoptera</taxon>
        <taxon>Endopterygota</taxon>
        <taxon>Siphonaptera</taxon>
        <taxon>Pulicidae</taxon>
        <taxon>Xenopsyllinae</taxon>
        <taxon>Xenopsylla</taxon>
    </lineage>
</organism>
<reference evidence="2" key="1">
    <citation type="submission" date="2020-03" db="EMBL/GenBank/DDBJ databases">
        <title>Transcriptomic Profiling of the Digestive Tract of the Rat Flea, Xenopsylla cheopis, Following Blood Feeding and Infection with Yersinia pestis.</title>
        <authorList>
            <person name="Bland D.M."/>
            <person name="Martens C.A."/>
            <person name="Virtaneva K."/>
            <person name="Kanakabandi K."/>
            <person name="Long D."/>
            <person name="Rosenke R."/>
            <person name="Saturday G.A."/>
            <person name="Hoyt F.H."/>
            <person name="Bruno D.P."/>
            <person name="Ribeiro J.M.C."/>
            <person name="Hinnebusch J."/>
        </authorList>
    </citation>
    <scope>NUCLEOTIDE SEQUENCE</scope>
</reference>
<accession>A0A6M2E2F0</accession>
<evidence type="ECO:0000313" key="2">
    <source>
        <dbReference type="EMBL" id="NOV51648.1"/>
    </source>
</evidence>
<proteinExistence type="predicted"/>
<sequence length="68" mass="7886">MWIKVKRSHLSMWTSLWNLFLILCTLRITKQETTPICHQLGILVGNILPKKGIMLMGQINIMPKNLLL</sequence>
<evidence type="ECO:0000256" key="1">
    <source>
        <dbReference type="SAM" id="SignalP"/>
    </source>
</evidence>
<feature type="signal peptide" evidence="1">
    <location>
        <begin position="1"/>
        <end position="31"/>
    </location>
</feature>